<dbReference type="RefSeq" id="WP_229737228.1">
    <property type="nucleotide sequence ID" value="NZ_BMGL01000010.1"/>
</dbReference>
<evidence type="ECO:0000313" key="5">
    <source>
        <dbReference type="Proteomes" id="UP000599688"/>
    </source>
</evidence>
<keyword evidence="1" id="KW-0479">Metal-binding</keyword>
<dbReference type="Gene3D" id="3.40.140.10">
    <property type="entry name" value="Cytidine Deaminase, domain 2"/>
    <property type="match status" value="1"/>
</dbReference>
<dbReference type="GO" id="GO:0008270">
    <property type="term" value="F:zinc ion binding"/>
    <property type="evidence" value="ECO:0007669"/>
    <property type="project" value="InterPro"/>
</dbReference>
<proteinExistence type="predicted"/>
<dbReference type="PROSITE" id="PS00903">
    <property type="entry name" value="CYT_DCMP_DEAMINASES_1"/>
    <property type="match status" value="1"/>
</dbReference>
<dbReference type="EMBL" id="BMGL01000010">
    <property type="protein sequence ID" value="GGE18050.1"/>
    <property type="molecule type" value="Genomic_DNA"/>
</dbReference>
<evidence type="ECO:0000256" key="1">
    <source>
        <dbReference type="ARBA" id="ARBA00022723"/>
    </source>
</evidence>
<reference evidence="4 5" key="1">
    <citation type="journal article" date="2014" name="Int. J. Syst. Evol. Microbiol.">
        <title>Complete genome sequence of Corynebacterium casei LMG S-19264T (=DSM 44701T), isolated from a smear-ripened cheese.</title>
        <authorList>
            <consortium name="US DOE Joint Genome Institute (JGI-PGF)"/>
            <person name="Walter F."/>
            <person name="Albersmeier A."/>
            <person name="Kalinowski J."/>
            <person name="Ruckert C."/>
        </authorList>
    </citation>
    <scope>NUCLEOTIDE SEQUENCE [LARGE SCALE GENOMIC DNA]</scope>
    <source>
        <strain evidence="4 5">CGMCC 1.12925</strain>
    </source>
</reference>
<dbReference type="InterPro" id="IPR016193">
    <property type="entry name" value="Cytidine_deaminase-like"/>
</dbReference>
<dbReference type="PROSITE" id="PS51747">
    <property type="entry name" value="CYT_DCMP_DEAMINASES_2"/>
    <property type="match status" value="1"/>
</dbReference>
<keyword evidence="5" id="KW-1185">Reference proteome</keyword>
<evidence type="ECO:0000259" key="3">
    <source>
        <dbReference type="PROSITE" id="PS51747"/>
    </source>
</evidence>
<sequence length="158" mass="17898">MHINAYADKYIIEHILFMKEKPHSFWIQKAIALAKQGQTPFGALLVNTKDEFITAYNTTKLNGPTAHAEMNVIRQMHLLDYTETKTLRLYTSVEPCPMCMSAIVWAGIGSVIYGASIDDAAKYGKQIHVNSSEIVSKSWLSIQIIHHIERSLCLELFE</sequence>
<dbReference type="Pfam" id="PF00383">
    <property type="entry name" value="dCMP_cyt_deam_1"/>
    <property type="match status" value="1"/>
</dbReference>
<gene>
    <name evidence="4" type="ORF">GCM10010831_19050</name>
</gene>
<dbReference type="Proteomes" id="UP000599688">
    <property type="component" value="Unassembled WGS sequence"/>
</dbReference>
<organism evidence="4 5">
    <name type="scientific">Psychroflexus salis</name>
    <dbReference type="NCBI Taxonomy" id="1526574"/>
    <lineage>
        <taxon>Bacteria</taxon>
        <taxon>Pseudomonadati</taxon>
        <taxon>Bacteroidota</taxon>
        <taxon>Flavobacteriia</taxon>
        <taxon>Flavobacteriales</taxon>
        <taxon>Flavobacteriaceae</taxon>
        <taxon>Psychroflexus</taxon>
    </lineage>
</organism>
<dbReference type="CDD" id="cd01285">
    <property type="entry name" value="nucleoside_deaminase"/>
    <property type="match status" value="1"/>
</dbReference>
<dbReference type="InterPro" id="IPR016192">
    <property type="entry name" value="APOBEC/CMP_deaminase_Zn-bd"/>
</dbReference>
<dbReference type="PANTHER" id="PTHR11079:SF162">
    <property type="entry name" value="RIBOFLAVIN BIOSYNTHESIS PROTEIN PYRD, CHLOROPLASTIC"/>
    <property type="match status" value="1"/>
</dbReference>
<comment type="caution">
    <text evidence="4">The sequence shown here is derived from an EMBL/GenBank/DDBJ whole genome shotgun (WGS) entry which is preliminary data.</text>
</comment>
<dbReference type="InterPro" id="IPR002125">
    <property type="entry name" value="CMP_dCMP_dom"/>
</dbReference>
<keyword evidence="2" id="KW-0862">Zinc</keyword>
<evidence type="ECO:0000256" key="2">
    <source>
        <dbReference type="ARBA" id="ARBA00022833"/>
    </source>
</evidence>
<dbReference type="PANTHER" id="PTHR11079">
    <property type="entry name" value="CYTOSINE DEAMINASE FAMILY MEMBER"/>
    <property type="match status" value="1"/>
</dbReference>
<accession>A0A916ZZF7</accession>
<dbReference type="GO" id="GO:0016787">
    <property type="term" value="F:hydrolase activity"/>
    <property type="evidence" value="ECO:0007669"/>
    <property type="project" value="InterPro"/>
</dbReference>
<dbReference type="SUPFAM" id="SSF53927">
    <property type="entry name" value="Cytidine deaminase-like"/>
    <property type="match status" value="1"/>
</dbReference>
<protein>
    <recommendedName>
        <fullName evidence="3">CMP/dCMP-type deaminase domain-containing protein</fullName>
    </recommendedName>
</protein>
<evidence type="ECO:0000313" key="4">
    <source>
        <dbReference type="EMBL" id="GGE18050.1"/>
    </source>
</evidence>
<dbReference type="AlphaFoldDB" id="A0A916ZZF7"/>
<name>A0A916ZZF7_9FLAO</name>
<feature type="domain" description="CMP/dCMP-type deaminase" evidence="3">
    <location>
        <begin position="21"/>
        <end position="126"/>
    </location>
</feature>